<sequence length="270" mass="30112">MMLLKPCIKRASYLKSFALTAFLVLQGCTIAPESPEKSLSTVGQDIVDMVDVNSGVKEAPDADGKTLAVGNNIEKNSVNRYLVQAEQRLATVSVEDKAKYNRALMLMKDKKWQAAELLFDQVLTAQPTLSGAYVNKALIVMNTSEIKVTDDLIKAKRYVSKAISINPINPYAHQVNARIARLTGDFAQAELSYRQALDIWPNYPEAHINYAVLLELYRGRFLEARQHYLAYLALTPDDELAKRWLAGVELKIRRAGIEIPADNIATQGKD</sequence>
<gene>
    <name evidence="4" type="ORF">HII17_03305</name>
</gene>
<keyword evidence="3" id="KW-0732">Signal</keyword>
<dbReference type="PANTHER" id="PTHR44858">
    <property type="entry name" value="TETRATRICOPEPTIDE REPEAT PROTEIN 6"/>
    <property type="match status" value="1"/>
</dbReference>
<feature type="signal peptide" evidence="3">
    <location>
        <begin position="1"/>
        <end position="21"/>
    </location>
</feature>
<evidence type="ECO:0000313" key="4">
    <source>
        <dbReference type="EMBL" id="NMP30580.1"/>
    </source>
</evidence>
<keyword evidence="1" id="KW-0677">Repeat</keyword>
<evidence type="ECO:0000256" key="3">
    <source>
        <dbReference type="SAM" id="SignalP"/>
    </source>
</evidence>
<name>A0A7Y0LCJ3_9GAMM</name>
<evidence type="ECO:0000256" key="1">
    <source>
        <dbReference type="ARBA" id="ARBA00022737"/>
    </source>
</evidence>
<dbReference type="AlphaFoldDB" id="A0A7Y0LCJ3"/>
<dbReference type="SUPFAM" id="SSF48452">
    <property type="entry name" value="TPR-like"/>
    <property type="match status" value="1"/>
</dbReference>
<evidence type="ECO:0000256" key="2">
    <source>
        <dbReference type="ARBA" id="ARBA00022803"/>
    </source>
</evidence>
<accession>A0A7Y0LCJ3</accession>
<comment type="caution">
    <text evidence="4">The sequence shown here is derived from an EMBL/GenBank/DDBJ whole genome shotgun (WGS) entry which is preliminary data.</text>
</comment>
<proteinExistence type="predicted"/>
<dbReference type="EMBL" id="JABBXH010000001">
    <property type="protein sequence ID" value="NMP30580.1"/>
    <property type="molecule type" value="Genomic_DNA"/>
</dbReference>
<keyword evidence="5" id="KW-1185">Reference proteome</keyword>
<dbReference type="Gene3D" id="1.25.40.10">
    <property type="entry name" value="Tetratricopeptide repeat domain"/>
    <property type="match status" value="1"/>
</dbReference>
<protein>
    <submittedName>
        <fullName evidence="4">Tetratricopeptide repeat protein</fullName>
    </submittedName>
</protein>
<dbReference type="SMART" id="SM00028">
    <property type="entry name" value="TPR"/>
    <property type="match status" value="2"/>
</dbReference>
<reference evidence="4 5" key="1">
    <citation type="submission" date="2020-04" db="EMBL/GenBank/DDBJ databases">
        <title>Thalassotalea sp. M1531, isolated from the surface of marine red alga.</title>
        <authorList>
            <person name="Pang L."/>
            <person name="Lu D.-C."/>
        </authorList>
    </citation>
    <scope>NUCLEOTIDE SEQUENCE [LARGE SCALE GENOMIC DNA]</scope>
    <source>
        <strain evidence="4 5">M1531</strain>
    </source>
</reference>
<feature type="chain" id="PRO_5030559991" evidence="3">
    <location>
        <begin position="22"/>
        <end position="270"/>
    </location>
</feature>
<dbReference type="InterPro" id="IPR050498">
    <property type="entry name" value="Ycf3"/>
</dbReference>
<dbReference type="PROSITE" id="PS51257">
    <property type="entry name" value="PROKAR_LIPOPROTEIN"/>
    <property type="match status" value="1"/>
</dbReference>
<dbReference type="InterPro" id="IPR019734">
    <property type="entry name" value="TPR_rpt"/>
</dbReference>
<evidence type="ECO:0000313" key="5">
    <source>
        <dbReference type="Proteomes" id="UP000568664"/>
    </source>
</evidence>
<dbReference type="InterPro" id="IPR011990">
    <property type="entry name" value="TPR-like_helical_dom_sf"/>
</dbReference>
<dbReference type="Pfam" id="PF13432">
    <property type="entry name" value="TPR_16"/>
    <property type="match status" value="1"/>
</dbReference>
<dbReference type="RefSeq" id="WP_169073874.1">
    <property type="nucleotide sequence ID" value="NZ_JABBXH010000001.1"/>
</dbReference>
<dbReference type="PANTHER" id="PTHR44858:SF1">
    <property type="entry name" value="UDP-N-ACETYLGLUCOSAMINE--PEPTIDE N-ACETYLGLUCOSAMINYLTRANSFERASE SPINDLY-RELATED"/>
    <property type="match status" value="1"/>
</dbReference>
<dbReference type="Proteomes" id="UP000568664">
    <property type="component" value="Unassembled WGS sequence"/>
</dbReference>
<organism evidence="4 5">
    <name type="scientific">Thalassotalea algicola</name>
    <dbReference type="NCBI Taxonomy" id="2716224"/>
    <lineage>
        <taxon>Bacteria</taxon>
        <taxon>Pseudomonadati</taxon>
        <taxon>Pseudomonadota</taxon>
        <taxon>Gammaproteobacteria</taxon>
        <taxon>Alteromonadales</taxon>
        <taxon>Colwelliaceae</taxon>
        <taxon>Thalassotalea</taxon>
    </lineage>
</organism>
<keyword evidence="2" id="KW-0802">TPR repeat</keyword>